<dbReference type="AlphaFoldDB" id="A0A2I0TFG1"/>
<keyword evidence="3" id="KW-1185">Reference proteome</keyword>
<protein>
    <submittedName>
        <fullName evidence="2">T-cell activation rho gtpase-activating</fullName>
    </submittedName>
</protein>
<reference evidence="3" key="2">
    <citation type="submission" date="2017-12" db="EMBL/GenBank/DDBJ databases">
        <title>Genome sequence of the Bar-tailed Godwit (Limosa lapponica baueri).</title>
        <authorList>
            <person name="Lima N.C.B."/>
            <person name="Parody-Merino A.M."/>
            <person name="Battley P.F."/>
            <person name="Fidler A.E."/>
            <person name="Prosdocimi F."/>
        </authorList>
    </citation>
    <scope>NUCLEOTIDE SEQUENCE [LARGE SCALE GENOMIC DNA]</scope>
</reference>
<organism evidence="2 3">
    <name type="scientific">Limosa lapponica baueri</name>
    <dbReference type="NCBI Taxonomy" id="1758121"/>
    <lineage>
        <taxon>Eukaryota</taxon>
        <taxon>Metazoa</taxon>
        <taxon>Chordata</taxon>
        <taxon>Craniata</taxon>
        <taxon>Vertebrata</taxon>
        <taxon>Euteleostomi</taxon>
        <taxon>Archelosauria</taxon>
        <taxon>Archosauria</taxon>
        <taxon>Dinosauria</taxon>
        <taxon>Saurischia</taxon>
        <taxon>Theropoda</taxon>
        <taxon>Coelurosauria</taxon>
        <taxon>Aves</taxon>
        <taxon>Neognathae</taxon>
        <taxon>Neoaves</taxon>
        <taxon>Charadriiformes</taxon>
        <taxon>Scolopacidae</taxon>
        <taxon>Limosa</taxon>
    </lineage>
</organism>
<dbReference type="EMBL" id="KZ511151">
    <property type="protein sequence ID" value="PKU32543.1"/>
    <property type="molecule type" value="Genomic_DNA"/>
</dbReference>
<name>A0A2I0TFG1_LIMLA</name>
<dbReference type="Proteomes" id="UP000233556">
    <property type="component" value="Unassembled WGS sequence"/>
</dbReference>
<evidence type="ECO:0000313" key="2">
    <source>
        <dbReference type="EMBL" id="PKU32543.1"/>
    </source>
</evidence>
<reference evidence="3" key="1">
    <citation type="submission" date="2017-11" db="EMBL/GenBank/DDBJ databases">
        <authorList>
            <person name="Lima N.C."/>
            <person name="Parody-Merino A.M."/>
            <person name="Battley P.F."/>
            <person name="Fidler A.E."/>
            <person name="Prosdocimi F."/>
        </authorList>
    </citation>
    <scope>NUCLEOTIDE SEQUENCE [LARGE SCALE GENOMIC DNA]</scope>
</reference>
<evidence type="ECO:0000256" key="1">
    <source>
        <dbReference type="SAM" id="MobiDB-lite"/>
    </source>
</evidence>
<accession>A0A2I0TFG1</accession>
<sequence>MGSPGISGTGGHSLECPLSFAMQVWQPKAGRQLEEQGPCCAALLEVVVPGQAASAAAAHSLEEGRARAGPGCPASSESPKAQQEPLAGQDFLRIIPSELLGTDLYEDWMAAVEKSSRKEKVEELKA</sequence>
<evidence type="ECO:0000313" key="3">
    <source>
        <dbReference type="Proteomes" id="UP000233556"/>
    </source>
</evidence>
<proteinExistence type="predicted"/>
<gene>
    <name evidence="2" type="ORF">llap_17154</name>
</gene>
<feature type="region of interest" description="Disordered" evidence="1">
    <location>
        <begin position="59"/>
        <end position="88"/>
    </location>
</feature>